<reference evidence="3 4" key="1">
    <citation type="submission" date="2019-07" db="EMBL/GenBank/DDBJ databases">
        <title>Microlunatus dokdonensis sp. nov. isolated from the rhizospheric soil of the wild plant Elymus tsukushiensis.</title>
        <authorList>
            <person name="Ghim S.-Y."/>
            <person name="Hwang Y.-J."/>
            <person name="Son J.-S."/>
            <person name="Shin J.-H."/>
        </authorList>
    </citation>
    <scope>NUCLEOTIDE SEQUENCE [LARGE SCALE GENOMIC DNA]</scope>
    <source>
        <strain evidence="3 4">KUDC0627</strain>
    </source>
</reference>
<dbReference type="InterPro" id="IPR007295">
    <property type="entry name" value="DUF402"/>
</dbReference>
<dbReference type="AlphaFoldDB" id="A0A516PVX3"/>
<dbReference type="OrthoDB" id="3818525at2"/>
<dbReference type="Proteomes" id="UP000319263">
    <property type="component" value="Chromosome"/>
</dbReference>
<sequence length="208" mass="23140">MHVPEEVPLRTPRSRSGIVAGSGSSTGHLTTCRYAAAVTELGSQRSVTKIKLGGAVRTHQSVSIQTTPEASWLYAPEGTAVYYDTGELYTHHNTAGVQLLVPGEWWTAWWFQDKRWIAIDVTLPVEETSEGFRYTDLELDLWWRNGDSGIVDQDELDTALTSGKVDQTTAEAAQQVANSLHDRLQHDREFIELGFSMLDRCLDRSSAS</sequence>
<dbReference type="Gene3D" id="2.40.380.10">
    <property type="entry name" value="FomD-like"/>
    <property type="match status" value="1"/>
</dbReference>
<accession>A0A516PVX3</accession>
<name>A0A516PVX3_9ACTN</name>
<evidence type="ECO:0000313" key="3">
    <source>
        <dbReference type="EMBL" id="QDP95337.1"/>
    </source>
</evidence>
<protein>
    <submittedName>
        <fullName evidence="3">DUF402 domain-containing protein</fullName>
    </submittedName>
</protein>
<evidence type="ECO:0000259" key="2">
    <source>
        <dbReference type="Pfam" id="PF04167"/>
    </source>
</evidence>
<keyword evidence="4" id="KW-1185">Reference proteome</keyword>
<feature type="region of interest" description="Disordered" evidence="1">
    <location>
        <begin position="1"/>
        <end position="24"/>
    </location>
</feature>
<organism evidence="3 4">
    <name type="scientific">Microlunatus elymi</name>
    <dbReference type="NCBI Taxonomy" id="2596828"/>
    <lineage>
        <taxon>Bacteria</taxon>
        <taxon>Bacillati</taxon>
        <taxon>Actinomycetota</taxon>
        <taxon>Actinomycetes</taxon>
        <taxon>Propionibacteriales</taxon>
        <taxon>Propionibacteriaceae</taxon>
        <taxon>Microlunatus</taxon>
    </lineage>
</organism>
<feature type="domain" description="DUF402" evidence="2">
    <location>
        <begin position="89"/>
        <end position="186"/>
    </location>
</feature>
<dbReference type="EMBL" id="CP041692">
    <property type="protein sequence ID" value="QDP95337.1"/>
    <property type="molecule type" value="Genomic_DNA"/>
</dbReference>
<evidence type="ECO:0000256" key="1">
    <source>
        <dbReference type="SAM" id="MobiDB-lite"/>
    </source>
</evidence>
<gene>
    <name evidence="3" type="ORF">FOE78_04895</name>
</gene>
<dbReference type="InterPro" id="IPR035930">
    <property type="entry name" value="FomD-like_sf"/>
</dbReference>
<dbReference type="Pfam" id="PF04167">
    <property type="entry name" value="DUF402"/>
    <property type="match status" value="1"/>
</dbReference>
<dbReference type="KEGG" id="mik:FOE78_04895"/>
<proteinExistence type="predicted"/>
<evidence type="ECO:0000313" key="4">
    <source>
        <dbReference type="Proteomes" id="UP000319263"/>
    </source>
</evidence>
<dbReference type="SUPFAM" id="SSF159234">
    <property type="entry name" value="FomD-like"/>
    <property type="match status" value="1"/>
</dbReference>